<comment type="caution">
    <text evidence="2">The sequence shown here is derived from an EMBL/GenBank/DDBJ whole genome shotgun (WGS) entry which is preliminary data.</text>
</comment>
<protein>
    <submittedName>
        <fullName evidence="2">Uncharacterized protein</fullName>
    </submittedName>
</protein>
<name>A0AAE1CZX5_9GAST</name>
<keyword evidence="3" id="KW-1185">Reference proteome</keyword>
<reference evidence="2" key="1">
    <citation type="journal article" date="2023" name="G3 (Bethesda)">
        <title>A reference genome for the long-term kleptoplast-retaining sea slug Elysia crispata morphotype clarki.</title>
        <authorList>
            <person name="Eastman K.E."/>
            <person name="Pendleton A.L."/>
            <person name="Shaikh M.A."/>
            <person name="Suttiyut T."/>
            <person name="Ogas R."/>
            <person name="Tomko P."/>
            <person name="Gavelis G."/>
            <person name="Widhalm J.R."/>
            <person name="Wisecaver J.H."/>
        </authorList>
    </citation>
    <scope>NUCLEOTIDE SEQUENCE</scope>
    <source>
        <strain evidence="2">ECLA1</strain>
    </source>
</reference>
<gene>
    <name evidence="2" type="ORF">RRG08_031330</name>
</gene>
<feature type="region of interest" description="Disordered" evidence="1">
    <location>
        <begin position="1"/>
        <end position="63"/>
    </location>
</feature>
<proteinExistence type="predicted"/>
<organism evidence="2 3">
    <name type="scientific">Elysia crispata</name>
    <name type="common">lettuce slug</name>
    <dbReference type="NCBI Taxonomy" id="231223"/>
    <lineage>
        <taxon>Eukaryota</taxon>
        <taxon>Metazoa</taxon>
        <taxon>Spiralia</taxon>
        <taxon>Lophotrochozoa</taxon>
        <taxon>Mollusca</taxon>
        <taxon>Gastropoda</taxon>
        <taxon>Heterobranchia</taxon>
        <taxon>Euthyneura</taxon>
        <taxon>Panpulmonata</taxon>
        <taxon>Sacoglossa</taxon>
        <taxon>Placobranchoidea</taxon>
        <taxon>Plakobranchidae</taxon>
        <taxon>Elysia</taxon>
    </lineage>
</organism>
<dbReference type="Proteomes" id="UP001283361">
    <property type="component" value="Unassembled WGS sequence"/>
</dbReference>
<accession>A0AAE1CZX5</accession>
<sequence length="139" mass="15010">MLSVKSRFITYTGPSRNPLRIARNGTNTRAKGSSDGDSTSAPPCSPMARGQQDEKVSVESGKGSRAYAKYHRESWGGANSVANHCACQTLEPLSLIPPESEHPIICLALILHAPLVSVSGKTLLRAPPQDTGDTWRRRQ</sequence>
<dbReference type="AlphaFoldDB" id="A0AAE1CZX5"/>
<evidence type="ECO:0000313" key="2">
    <source>
        <dbReference type="EMBL" id="KAK3746802.1"/>
    </source>
</evidence>
<evidence type="ECO:0000256" key="1">
    <source>
        <dbReference type="SAM" id="MobiDB-lite"/>
    </source>
</evidence>
<evidence type="ECO:0000313" key="3">
    <source>
        <dbReference type="Proteomes" id="UP001283361"/>
    </source>
</evidence>
<feature type="compositionally biased region" description="Polar residues" evidence="1">
    <location>
        <begin position="24"/>
        <end position="42"/>
    </location>
</feature>
<dbReference type="EMBL" id="JAWDGP010006115">
    <property type="protein sequence ID" value="KAK3746802.1"/>
    <property type="molecule type" value="Genomic_DNA"/>
</dbReference>